<reference evidence="2" key="1">
    <citation type="submission" date="2023-07" db="EMBL/GenBank/DDBJ databases">
        <title>Chromosome-level Genome Assembly of Striped Snakehead (Channa striata).</title>
        <authorList>
            <person name="Liu H."/>
        </authorList>
    </citation>
    <scope>NUCLEOTIDE SEQUENCE</scope>
    <source>
        <strain evidence="2">Gz</strain>
        <tissue evidence="2">Muscle</tissue>
    </source>
</reference>
<protein>
    <submittedName>
        <fullName evidence="2">Uncharacterized protein</fullName>
    </submittedName>
</protein>
<sequence>MAAYHILRFAHLLKNGLPKKQLRTKPTNTLFLVSVVLMTEHTKFEPFAKRLRVEISAPVSCSSLQAPSLCSNSRNNEIVNQEKRQNNAETKMDIRQKTGVGGLRGVKTKSSHQRVGPRQQLKLRNTLERWFIKPKKTTSTTDPQDDVEMTGGNSQNTSIHCLDSQNDEKATASYMDEETQPLTPQNLEEDSPVSPASKDSAGSDNQTVSLNDGELEKQELETCSPSSENSVKHNMKITDFFSGSSSPGLPVRRPRPDKPPEKQDAERKLPLLMSSLKSNGWGRQSEN</sequence>
<feature type="region of interest" description="Disordered" evidence="1">
    <location>
        <begin position="98"/>
        <end position="160"/>
    </location>
</feature>
<dbReference type="Proteomes" id="UP001187415">
    <property type="component" value="Unassembled WGS sequence"/>
</dbReference>
<feature type="compositionally biased region" description="Basic and acidic residues" evidence="1">
    <location>
        <begin position="254"/>
        <end position="269"/>
    </location>
</feature>
<keyword evidence="3" id="KW-1185">Reference proteome</keyword>
<name>A0AA88LNW5_CHASR</name>
<feature type="compositionally biased region" description="Polar residues" evidence="1">
    <location>
        <begin position="275"/>
        <end position="287"/>
    </location>
</feature>
<comment type="caution">
    <text evidence="2">The sequence shown here is derived from an EMBL/GenBank/DDBJ whole genome shotgun (WGS) entry which is preliminary data.</text>
</comment>
<dbReference type="AlphaFoldDB" id="A0AA88LNW5"/>
<organism evidence="2 3">
    <name type="scientific">Channa striata</name>
    <name type="common">Snakehead murrel</name>
    <name type="synonym">Ophicephalus striatus</name>
    <dbReference type="NCBI Taxonomy" id="64152"/>
    <lineage>
        <taxon>Eukaryota</taxon>
        <taxon>Metazoa</taxon>
        <taxon>Chordata</taxon>
        <taxon>Craniata</taxon>
        <taxon>Vertebrata</taxon>
        <taxon>Euteleostomi</taxon>
        <taxon>Actinopterygii</taxon>
        <taxon>Neopterygii</taxon>
        <taxon>Teleostei</taxon>
        <taxon>Neoteleostei</taxon>
        <taxon>Acanthomorphata</taxon>
        <taxon>Anabantaria</taxon>
        <taxon>Anabantiformes</taxon>
        <taxon>Channoidei</taxon>
        <taxon>Channidae</taxon>
        <taxon>Channa</taxon>
    </lineage>
</organism>
<evidence type="ECO:0000256" key="1">
    <source>
        <dbReference type="SAM" id="MobiDB-lite"/>
    </source>
</evidence>
<evidence type="ECO:0000313" key="3">
    <source>
        <dbReference type="Proteomes" id="UP001187415"/>
    </source>
</evidence>
<proteinExistence type="predicted"/>
<feature type="region of interest" description="Disordered" evidence="1">
    <location>
        <begin position="173"/>
        <end position="287"/>
    </location>
</feature>
<accession>A0AA88LNW5</accession>
<feature type="compositionally biased region" description="Polar residues" evidence="1">
    <location>
        <begin position="200"/>
        <end position="210"/>
    </location>
</feature>
<evidence type="ECO:0000313" key="2">
    <source>
        <dbReference type="EMBL" id="KAK2820520.1"/>
    </source>
</evidence>
<gene>
    <name evidence="2" type="ORF">Q5P01_023479</name>
</gene>
<dbReference type="EMBL" id="JAUPFM010000019">
    <property type="protein sequence ID" value="KAK2820520.1"/>
    <property type="molecule type" value="Genomic_DNA"/>
</dbReference>